<gene>
    <name evidence="1" type="ORF">PLEPLA_LOCUS40247</name>
</gene>
<dbReference type="Proteomes" id="UP001153269">
    <property type="component" value="Unassembled WGS sequence"/>
</dbReference>
<sequence>MPTYKIVDLRFDSTAAGERTTGSATSRNGNVAEDELAATRVWRRLTGPSIILQPGKDPRQAAKVMKT</sequence>
<dbReference type="AlphaFoldDB" id="A0A9N7VGS4"/>
<reference evidence="1" key="1">
    <citation type="submission" date="2020-03" db="EMBL/GenBank/DDBJ databases">
        <authorList>
            <person name="Weist P."/>
        </authorList>
    </citation>
    <scope>NUCLEOTIDE SEQUENCE</scope>
</reference>
<name>A0A9N7VGS4_PLEPL</name>
<accession>A0A9N7VGS4</accession>
<comment type="caution">
    <text evidence="1">The sequence shown here is derived from an EMBL/GenBank/DDBJ whole genome shotgun (WGS) entry which is preliminary data.</text>
</comment>
<evidence type="ECO:0000313" key="2">
    <source>
        <dbReference type="Proteomes" id="UP001153269"/>
    </source>
</evidence>
<dbReference type="EMBL" id="CADEAL010004130">
    <property type="protein sequence ID" value="CAB1452497.1"/>
    <property type="molecule type" value="Genomic_DNA"/>
</dbReference>
<proteinExistence type="predicted"/>
<evidence type="ECO:0000313" key="1">
    <source>
        <dbReference type="EMBL" id="CAB1452497.1"/>
    </source>
</evidence>
<keyword evidence="2" id="KW-1185">Reference proteome</keyword>
<protein>
    <submittedName>
        <fullName evidence="1">Uncharacterized protein</fullName>
    </submittedName>
</protein>
<organism evidence="1 2">
    <name type="scientific">Pleuronectes platessa</name>
    <name type="common">European plaice</name>
    <dbReference type="NCBI Taxonomy" id="8262"/>
    <lineage>
        <taxon>Eukaryota</taxon>
        <taxon>Metazoa</taxon>
        <taxon>Chordata</taxon>
        <taxon>Craniata</taxon>
        <taxon>Vertebrata</taxon>
        <taxon>Euteleostomi</taxon>
        <taxon>Actinopterygii</taxon>
        <taxon>Neopterygii</taxon>
        <taxon>Teleostei</taxon>
        <taxon>Neoteleostei</taxon>
        <taxon>Acanthomorphata</taxon>
        <taxon>Carangaria</taxon>
        <taxon>Pleuronectiformes</taxon>
        <taxon>Pleuronectoidei</taxon>
        <taxon>Pleuronectidae</taxon>
        <taxon>Pleuronectes</taxon>
    </lineage>
</organism>